<dbReference type="Pfam" id="PF00132">
    <property type="entry name" value="Hexapep"/>
    <property type="match status" value="1"/>
</dbReference>
<dbReference type="InterPro" id="IPR020573">
    <property type="entry name" value="UDP_GlcNAc_AcTrfase_non-rep"/>
</dbReference>
<evidence type="ECO:0000256" key="3">
    <source>
        <dbReference type="ARBA" id="ARBA00022679"/>
    </source>
</evidence>
<dbReference type="Proteomes" id="UP001596549">
    <property type="component" value="Unassembled WGS sequence"/>
</dbReference>
<dbReference type="InterPro" id="IPR007691">
    <property type="entry name" value="LpxD"/>
</dbReference>
<dbReference type="PANTHER" id="PTHR43378">
    <property type="entry name" value="UDP-3-O-ACYLGLUCOSAMINE N-ACYLTRANSFERASE"/>
    <property type="match status" value="1"/>
</dbReference>
<dbReference type="PANTHER" id="PTHR43378:SF2">
    <property type="entry name" value="UDP-3-O-ACYLGLUCOSAMINE N-ACYLTRANSFERASE 1, MITOCHONDRIAL-RELATED"/>
    <property type="match status" value="1"/>
</dbReference>
<dbReference type="SUPFAM" id="SSF51161">
    <property type="entry name" value="Trimeric LpxA-like enzymes"/>
    <property type="match status" value="1"/>
</dbReference>
<comment type="caution">
    <text evidence="8">The sequence shown here is derived from an EMBL/GenBank/DDBJ whole genome shotgun (WGS) entry which is preliminary data.</text>
</comment>
<keyword evidence="5" id="KW-0443">Lipid metabolism</keyword>
<protein>
    <submittedName>
        <fullName evidence="8">LpxD N-terminal domain-containing protein</fullName>
    </submittedName>
</protein>
<evidence type="ECO:0000256" key="6">
    <source>
        <dbReference type="ARBA" id="ARBA00023315"/>
    </source>
</evidence>
<dbReference type="Gene3D" id="3.40.1390.10">
    <property type="entry name" value="MurE/MurF, N-terminal domain"/>
    <property type="match status" value="1"/>
</dbReference>
<accession>A0ABW2NP99</accession>
<keyword evidence="4" id="KW-0677">Repeat</keyword>
<evidence type="ECO:0000259" key="7">
    <source>
        <dbReference type="Pfam" id="PF04613"/>
    </source>
</evidence>
<dbReference type="CDD" id="cd03352">
    <property type="entry name" value="LbH_LpxD"/>
    <property type="match status" value="1"/>
</dbReference>
<evidence type="ECO:0000256" key="4">
    <source>
        <dbReference type="ARBA" id="ARBA00022737"/>
    </source>
</evidence>
<dbReference type="Pfam" id="PF04613">
    <property type="entry name" value="LpxD"/>
    <property type="match status" value="1"/>
</dbReference>
<evidence type="ECO:0000256" key="5">
    <source>
        <dbReference type="ARBA" id="ARBA00023098"/>
    </source>
</evidence>
<gene>
    <name evidence="8" type="ORF">ACFQPF_11520</name>
</gene>
<name>A0ABW2NP99_9BACL</name>
<keyword evidence="1" id="KW-0444">Lipid biosynthesis</keyword>
<keyword evidence="9" id="KW-1185">Reference proteome</keyword>
<proteinExistence type="predicted"/>
<organism evidence="8 9">
    <name type="scientific">Fictibacillus iocasae</name>
    <dbReference type="NCBI Taxonomy" id="2715437"/>
    <lineage>
        <taxon>Bacteria</taxon>
        <taxon>Bacillati</taxon>
        <taxon>Bacillota</taxon>
        <taxon>Bacilli</taxon>
        <taxon>Bacillales</taxon>
        <taxon>Fictibacillaceae</taxon>
        <taxon>Fictibacillus</taxon>
    </lineage>
</organism>
<keyword evidence="3" id="KW-0808">Transferase</keyword>
<sequence length="294" mass="31548">MNRDFQLNELLHFLNLAPRTEHLLLKGFSSIYETKPETLSWMQNQSLDWDDVKASVVICSEDFQPPSGTCIVFIPVPNPRKAFALSLRHFCFLKKIVGISPSAMIGENCDIAEDVYIGHNVIIGDHVKIGSGSQILHQAVIGDNTIIGSACVIHSGAIIGADGFGYESDENGVPFKIPHLGHVILENNVEIGSHTCVARGVLSSTMLREGAKIGNLVHISHNVKVGRYAMITSHVHVSGSVSIGDYSWIAPGSTFKQGISVGEHSVIGLGAAVIHDVEANDTVGGVPAKSLKNK</sequence>
<dbReference type="InterPro" id="IPR001451">
    <property type="entry name" value="Hexapep"/>
</dbReference>
<evidence type="ECO:0000313" key="9">
    <source>
        <dbReference type="Proteomes" id="UP001596549"/>
    </source>
</evidence>
<dbReference type="InterPro" id="IPR011004">
    <property type="entry name" value="Trimer_LpxA-like_sf"/>
</dbReference>
<dbReference type="Gene3D" id="2.160.10.10">
    <property type="entry name" value="Hexapeptide repeat proteins"/>
    <property type="match status" value="1"/>
</dbReference>
<feature type="domain" description="UDP-3-O-[3-hydroxymyristoyl] glucosamine N-acyltransferase non-repeat region" evidence="7">
    <location>
        <begin position="25"/>
        <end position="88"/>
    </location>
</feature>
<reference evidence="9" key="1">
    <citation type="journal article" date="2019" name="Int. J. Syst. Evol. Microbiol.">
        <title>The Global Catalogue of Microorganisms (GCM) 10K type strain sequencing project: providing services to taxonomists for standard genome sequencing and annotation.</title>
        <authorList>
            <consortium name="The Broad Institute Genomics Platform"/>
            <consortium name="The Broad Institute Genome Sequencing Center for Infectious Disease"/>
            <person name="Wu L."/>
            <person name="Ma J."/>
        </authorList>
    </citation>
    <scope>NUCLEOTIDE SEQUENCE [LARGE SCALE GENOMIC DNA]</scope>
    <source>
        <strain evidence="9">NBRC 106396</strain>
    </source>
</reference>
<evidence type="ECO:0000313" key="8">
    <source>
        <dbReference type="EMBL" id="MFC7372304.1"/>
    </source>
</evidence>
<keyword evidence="2" id="KW-0441">Lipid A biosynthesis</keyword>
<keyword evidence="6" id="KW-0012">Acyltransferase</keyword>
<evidence type="ECO:0000256" key="1">
    <source>
        <dbReference type="ARBA" id="ARBA00022516"/>
    </source>
</evidence>
<evidence type="ECO:0000256" key="2">
    <source>
        <dbReference type="ARBA" id="ARBA00022556"/>
    </source>
</evidence>
<dbReference type="RefSeq" id="WP_379749761.1">
    <property type="nucleotide sequence ID" value="NZ_JBHTCP010000033.1"/>
</dbReference>
<dbReference type="EMBL" id="JBHTCP010000033">
    <property type="protein sequence ID" value="MFC7372304.1"/>
    <property type="molecule type" value="Genomic_DNA"/>
</dbReference>